<gene>
    <name evidence="3" type="ORF">HG543_37470</name>
</gene>
<evidence type="ECO:0000259" key="2">
    <source>
        <dbReference type="Pfam" id="PF07812"/>
    </source>
</evidence>
<dbReference type="EMBL" id="JABBJJ010000249">
    <property type="protein sequence ID" value="NMO20512.1"/>
    <property type="molecule type" value="Genomic_DNA"/>
</dbReference>
<feature type="region of interest" description="Disordered" evidence="1">
    <location>
        <begin position="375"/>
        <end position="396"/>
    </location>
</feature>
<proteinExistence type="predicted"/>
<reference evidence="3 4" key="1">
    <citation type="submission" date="2020-04" db="EMBL/GenBank/DDBJ databases">
        <title>Draft genome of Pyxidicoccus fallax type strain.</title>
        <authorList>
            <person name="Whitworth D.E."/>
        </authorList>
    </citation>
    <scope>NUCLEOTIDE SEQUENCE [LARGE SCALE GENOMIC DNA]</scope>
    <source>
        <strain evidence="3 4">DSM 14698</strain>
    </source>
</reference>
<keyword evidence="4" id="KW-1185">Reference proteome</keyword>
<comment type="caution">
    <text evidence="3">The sequence shown here is derived from an EMBL/GenBank/DDBJ whole genome shotgun (WGS) entry which is preliminary data.</text>
</comment>
<name>A0A848LSB3_9BACT</name>
<sequence>MSPRADDLVVFLGPSLSAEEARRLAPCTVLPPARQGDVWRALSLRPRAIALVDGVFEAQPSVWHHEVLAALEAGVAVFGGASMGALRAAELAPHGMVGVGRIFGWYRDGVVVDDSEVALLHADAEHGWRPLTVPLVNVRHVAEQARAARVLGRDAARLLVEAAEALFYQERTWPRLLERVRPRWPESTRAAWEAWFPKGAEDLKRQDAIACIQAAAELVVSGAPTPRGARQSPSSLVRRRRLVDDVTHVRGGTVSSGRVLEALREAPDAIELAEAGLRRALLAGWARTLGLTVSAEEIAEVEAAWWEQRGVEPSRREAVLAASGLDSVGLRRLCEELALERLVLEHAPRLLPDGPSWDEALASEARLRGRWEKAARDVAREDVGPRRKPTEDVGSD</sequence>
<dbReference type="AlphaFoldDB" id="A0A848LSB3"/>
<evidence type="ECO:0000313" key="4">
    <source>
        <dbReference type="Proteomes" id="UP000518300"/>
    </source>
</evidence>
<dbReference type="Proteomes" id="UP000518300">
    <property type="component" value="Unassembled WGS sequence"/>
</dbReference>
<protein>
    <recommendedName>
        <fullName evidence="2">TfuA-like core domain-containing protein</fullName>
    </recommendedName>
</protein>
<evidence type="ECO:0000256" key="1">
    <source>
        <dbReference type="SAM" id="MobiDB-lite"/>
    </source>
</evidence>
<dbReference type="InterPro" id="IPR012924">
    <property type="entry name" value="TfuA_core"/>
</dbReference>
<organism evidence="3 4">
    <name type="scientific">Pyxidicoccus fallax</name>
    <dbReference type="NCBI Taxonomy" id="394095"/>
    <lineage>
        <taxon>Bacteria</taxon>
        <taxon>Pseudomonadati</taxon>
        <taxon>Myxococcota</taxon>
        <taxon>Myxococcia</taxon>
        <taxon>Myxococcales</taxon>
        <taxon>Cystobacterineae</taxon>
        <taxon>Myxococcaceae</taxon>
        <taxon>Pyxidicoccus</taxon>
    </lineage>
</organism>
<accession>A0A848LSB3</accession>
<dbReference type="RefSeq" id="WP_169349726.1">
    <property type="nucleotide sequence ID" value="NZ_JABBJJ010000249.1"/>
</dbReference>
<feature type="domain" description="TfuA-like core" evidence="2">
    <location>
        <begin position="53"/>
        <end position="172"/>
    </location>
</feature>
<dbReference type="Pfam" id="PF07812">
    <property type="entry name" value="TfuA"/>
    <property type="match status" value="1"/>
</dbReference>
<evidence type="ECO:0000313" key="3">
    <source>
        <dbReference type="EMBL" id="NMO20512.1"/>
    </source>
</evidence>